<keyword evidence="5" id="KW-0813">Transport</keyword>
<evidence type="ECO:0000256" key="1">
    <source>
        <dbReference type="ARBA" id="ARBA00003807"/>
    </source>
</evidence>
<keyword evidence="10" id="KW-1185">Reference proteome</keyword>
<evidence type="ECO:0000256" key="6">
    <source>
        <dbReference type="ARBA" id="ARBA00022490"/>
    </source>
</evidence>
<dbReference type="GO" id="GO:0007032">
    <property type="term" value="P:endosome organization"/>
    <property type="evidence" value="ECO:0007669"/>
    <property type="project" value="TreeGrafter"/>
</dbReference>
<organism evidence="9 10">
    <name type="scientific">Zygosaccharomyces bailii (strain CLIB 213 / ATCC 58445 / CBS 680 / BCRC 21525 / NBRC 1098 / NCYC 1416 / NRRL Y-2227)</name>
    <dbReference type="NCBI Taxonomy" id="1333698"/>
    <lineage>
        <taxon>Eukaryota</taxon>
        <taxon>Fungi</taxon>
        <taxon>Dikarya</taxon>
        <taxon>Ascomycota</taxon>
        <taxon>Saccharomycotina</taxon>
        <taxon>Saccharomycetes</taxon>
        <taxon>Saccharomycetales</taxon>
        <taxon>Saccharomycetaceae</taxon>
        <taxon>Zygosaccharomyces</taxon>
    </lineage>
</organism>
<protein>
    <recommendedName>
        <fullName evidence="4">Biogenesis of lysosome-related organelles complex 1 subunit CNL1</fullName>
    </recommendedName>
    <alternativeName>
        <fullName evidence="7">CNO-like protein 1</fullName>
    </alternativeName>
</protein>
<sequence length="113" mass="13475">MNDEATSEDPLGIDKLSVDYDYLLYKIADYVSSIEFQTNQICKRQHELITEHIVSEIVEENIKMFKELMRKCEELENHFDMLDQINLITEKFKMRLAQVSRDYKELHKRGITS</sequence>
<evidence type="ECO:0000256" key="7">
    <source>
        <dbReference type="ARBA" id="ARBA00029995"/>
    </source>
</evidence>
<comment type="similarity">
    <text evidence="3">Belongs to the BLOC1S4 family.</text>
</comment>
<accession>A0A8J2X9I9</accession>
<dbReference type="Proteomes" id="UP000019375">
    <property type="component" value="Unassembled WGS sequence"/>
</dbReference>
<evidence type="ECO:0000256" key="2">
    <source>
        <dbReference type="ARBA" id="ARBA00004496"/>
    </source>
</evidence>
<comment type="subcellular location">
    <subcellularLocation>
        <location evidence="2">Cytoplasm</location>
    </subcellularLocation>
</comment>
<feature type="coiled-coil region" evidence="8">
    <location>
        <begin position="58"/>
        <end position="85"/>
    </location>
</feature>
<dbReference type="CDD" id="cd24144">
    <property type="entry name" value="BLOC1_CNL1"/>
    <property type="match status" value="1"/>
</dbReference>
<proteinExistence type="inferred from homology"/>
<evidence type="ECO:0000313" key="10">
    <source>
        <dbReference type="Proteomes" id="UP000019375"/>
    </source>
</evidence>
<evidence type="ECO:0000256" key="3">
    <source>
        <dbReference type="ARBA" id="ARBA00007289"/>
    </source>
</evidence>
<name>A0A8J2X9I9_ZYGB2</name>
<evidence type="ECO:0000256" key="4">
    <source>
        <dbReference type="ARBA" id="ARBA00014971"/>
    </source>
</evidence>
<keyword evidence="6" id="KW-0963">Cytoplasm</keyword>
<dbReference type="PANTHER" id="PTHR39145">
    <property type="entry name" value="BIOGENESIS OF LYSOSOME-RELATED ORGANELLES COMPLEX 1 SUBUNIT CNL1"/>
    <property type="match status" value="1"/>
</dbReference>
<dbReference type="OrthoDB" id="5424991at2759"/>
<dbReference type="InterPro" id="IPR034455">
    <property type="entry name" value="CNL1"/>
</dbReference>
<dbReference type="EMBL" id="HG316461">
    <property type="protein sequence ID" value="CDF90696.1"/>
    <property type="molecule type" value="Genomic_DNA"/>
</dbReference>
<dbReference type="GO" id="GO:0005737">
    <property type="term" value="C:cytoplasm"/>
    <property type="evidence" value="ECO:0007669"/>
    <property type="project" value="UniProtKB-SubCell"/>
</dbReference>
<evidence type="ECO:0000313" key="9">
    <source>
        <dbReference type="EMBL" id="CDF90696.1"/>
    </source>
</evidence>
<dbReference type="GO" id="GO:0031083">
    <property type="term" value="C:BLOC-1 complex"/>
    <property type="evidence" value="ECO:0007669"/>
    <property type="project" value="InterPro"/>
</dbReference>
<evidence type="ECO:0000256" key="8">
    <source>
        <dbReference type="SAM" id="Coils"/>
    </source>
</evidence>
<dbReference type="AlphaFoldDB" id="A0A8J2X9I9"/>
<reference evidence="10" key="1">
    <citation type="journal article" date="2013" name="Genome Announc.">
        <title>Genome sequence of the food spoilage yeast Zygosaccharomyces bailii CLIB 213(T).</title>
        <authorList>
            <person name="Galeote V."/>
            <person name="Bigey F."/>
            <person name="Devillers H."/>
            <person name="Neuveglise C."/>
            <person name="Dequin S."/>
        </authorList>
    </citation>
    <scope>NUCLEOTIDE SEQUENCE [LARGE SCALE GENOMIC DNA]</scope>
    <source>
        <strain evidence="10">CLIB 213 / ATCC 58445 / CBS 680 / CCRC 21525 / NBRC 1098 / NCYC 1416 / NRRL Y-2227</strain>
    </source>
</reference>
<comment type="function">
    <text evidence="1">Component of the biogenesis of lysosome-related organelles complex-1 (BLOC-1), a complex that is involved in endosomal cargo sorting.</text>
</comment>
<gene>
    <name evidence="9" type="ORF">BN860_00782g</name>
</gene>
<dbReference type="PANTHER" id="PTHR39145:SF1">
    <property type="entry name" value="BIOGENESIS OF LYSOSOME-RELATED ORGANELLES COMPLEX 1 SUBUNIT CNL1"/>
    <property type="match status" value="1"/>
</dbReference>
<evidence type="ECO:0000256" key="5">
    <source>
        <dbReference type="ARBA" id="ARBA00022448"/>
    </source>
</evidence>
<keyword evidence="8" id="KW-0175">Coiled coil</keyword>